<comment type="caution">
    <text evidence="3">The sequence shown here is derived from an EMBL/GenBank/DDBJ whole genome shotgun (WGS) entry which is preliminary data.</text>
</comment>
<accession>A0A200QLS8</accession>
<dbReference type="PANTHER" id="PTHR33116:SF80">
    <property type="entry name" value="REVERSE TRANSCRIPTASE ZINC-BINDING DOMAIN-CONTAINING PROTEIN"/>
    <property type="match status" value="1"/>
</dbReference>
<dbReference type="OrthoDB" id="675217at2759"/>
<evidence type="ECO:0000259" key="2">
    <source>
        <dbReference type="Pfam" id="PF13966"/>
    </source>
</evidence>
<reference evidence="3 4" key="1">
    <citation type="journal article" date="2017" name="Mol. Plant">
        <title>The Genome of Medicinal Plant Macleaya cordata Provides New Insights into Benzylisoquinoline Alkaloids Metabolism.</title>
        <authorList>
            <person name="Liu X."/>
            <person name="Liu Y."/>
            <person name="Huang P."/>
            <person name="Ma Y."/>
            <person name="Qing Z."/>
            <person name="Tang Q."/>
            <person name="Cao H."/>
            <person name="Cheng P."/>
            <person name="Zheng Y."/>
            <person name="Yuan Z."/>
            <person name="Zhou Y."/>
            <person name="Liu J."/>
            <person name="Tang Z."/>
            <person name="Zhuo Y."/>
            <person name="Zhang Y."/>
            <person name="Yu L."/>
            <person name="Huang J."/>
            <person name="Yang P."/>
            <person name="Peng Q."/>
            <person name="Zhang J."/>
            <person name="Jiang W."/>
            <person name="Zhang Z."/>
            <person name="Lin K."/>
            <person name="Ro D.K."/>
            <person name="Chen X."/>
            <person name="Xiong X."/>
            <person name="Shang Y."/>
            <person name="Huang S."/>
            <person name="Zeng J."/>
        </authorList>
    </citation>
    <scope>NUCLEOTIDE SEQUENCE [LARGE SCALE GENOMIC DNA]</scope>
    <source>
        <strain evidence="4">cv. BLH2017</strain>
        <tissue evidence="3">Root</tissue>
    </source>
</reference>
<feature type="domain" description="RNase H type-1" evidence="1">
    <location>
        <begin position="404"/>
        <end position="514"/>
    </location>
</feature>
<dbReference type="InParanoid" id="A0A200QLS8"/>
<feature type="domain" description="Reverse transcriptase zinc-binding" evidence="2">
    <location>
        <begin position="198"/>
        <end position="283"/>
    </location>
</feature>
<dbReference type="InterPro" id="IPR026960">
    <property type="entry name" value="RVT-Znf"/>
</dbReference>
<dbReference type="CDD" id="cd06222">
    <property type="entry name" value="RNase_H_like"/>
    <property type="match status" value="1"/>
</dbReference>
<dbReference type="SUPFAM" id="SSF53098">
    <property type="entry name" value="Ribonuclease H-like"/>
    <property type="match status" value="1"/>
</dbReference>
<dbReference type="EMBL" id="MVGT01001693">
    <property type="protein sequence ID" value="OVA11456.1"/>
    <property type="molecule type" value="Genomic_DNA"/>
</dbReference>
<dbReference type="GO" id="GO:0004523">
    <property type="term" value="F:RNA-DNA hybrid ribonuclease activity"/>
    <property type="evidence" value="ECO:0007669"/>
    <property type="project" value="InterPro"/>
</dbReference>
<dbReference type="OMA" id="FCIRNES"/>
<dbReference type="PANTHER" id="PTHR33116">
    <property type="entry name" value="REVERSE TRANSCRIPTASE ZINC-BINDING DOMAIN-CONTAINING PROTEIN-RELATED-RELATED"/>
    <property type="match status" value="1"/>
</dbReference>
<dbReference type="Pfam" id="PF13966">
    <property type="entry name" value="zf-RVT"/>
    <property type="match status" value="1"/>
</dbReference>
<evidence type="ECO:0000259" key="1">
    <source>
        <dbReference type="Pfam" id="PF13456"/>
    </source>
</evidence>
<dbReference type="InterPro" id="IPR044730">
    <property type="entry name" value="RNase_H-like_dom_plant"/>
</dbReference>
<evidence type="ECO:0000313" key="4">
    <source>
        <dbReference type="Proteomes" id="UP000195402"/>
    </source>
</evidence>
<proteinExistence type="predicted"/>
<evidence type="ECO:0000313" key="3">
    <source>
        <dbReference type="EMBL" id="OVA11456.1"/>
    </source>
</evidence>
<dbReference type="Pfam" id="PF13456">
    <property type="entry name" value="RVT_3"/>
    <property type="match status" value="1"/>
</dbReference>
<protein>
    <submittedName>
        <fullName evidence="3">Ribonuclease H domain</fullName>
    </submittedName>
</protein>
<keyword evidence="4" id="KW-1185">Reference proteome</keyword>
<gene>
    <name evidence="3" type="ORF">BVC80_8577g4</name>
</gene>
<dbReference type="GO" id="GO:0003676">
    <property type="term" value="F:nucleic acid binding"/>
    <property type="evidence" value="ECO:0007669"/>
    <property type="project" value="InterPro"/>
</dbReference>
<dbReference type="Gene3D" id="3.30.420.10">
    <property type="entry name" value="Ribonuclease H-like superfamily/Ribonuclease H"/>
    <property type="match status" value="1"/>
</dbReference>
<sequence>MMHSGTPSTAGGKLIMIRHVLSSMAIYLIAAVTVPKSVLQNINRLLANFFWGSHEGKPKRSWVSWDAICRPVEEGGLGIRNIEDVVNSFRLKNLWNGVVSKSIWAVFIGGKYNIDKISMPGYVIPRTASKFWKECAKLIPVLEEDLTHPMSLREAVEVDFSIPGLVDASILHVHNLYENRLSADVDSRLWALTTDGIFTVKSAFLQIRNSNPSCPFARFFWAKFIPKKLSVFFWRAINRVVPVDARIQNYNISLASGCVCCRQRYIESFDHLFQHGDIASPLWDYFAPPFGIHRQDFSVFWDFISAWFNAAPVGSQMGFLGVLIPLVIMWETWKERNRRIHNEASAGLRSIRHRILKWIQDINPMLKVSKQSPDTIHNVLSTYRIAISVVRRKSVKVLHGSAANLAASGGGVIRDNQGWIVAAFHRFYSSGTNNLAESRALLDGLDLCCQMGIRRIAVRVDSKLVASWYHFRSDIPWTLLRWWQKIRERAQDLDLVVGHVYREVNAPADFMANMGLSSRSDHNFWSNFPPRLVGLARLDRMGIPYLRNS</sequence>
<dbReference type="InterPro" id="IPR036397">
    <property type="entry name" value="RNaseH_sf"/>
</dbReference>
<organism evidence="3 4">
    <name type="scientific">Macleaya cordata</name>
    <name type="common">Five-seeded plume-poppy</name>
    <name type="synonym">Bocconia cordata</name>
    <dbReference type="NCBI Taxonomy" id="56857"/>
    <lineage>
        <taxon>Eukaryota</taxon>
        <taxon>Viridiplantae</taxon>
        <taxon>Streptophyta</taxon>
        <taxon>Embryophyta</taxon>
        <taxon>Tracheophyta</taxon>
        <taxon>Spermatophyta</taxon>
        <taxon>Magnoliopsida</taxon>
        <taxon>Ranunculales</taxon>
        <taxon>Papaveraceae</taxon>
        <taxon>Papaveroideae</taxon>
        <taxon>Macleaya</taxon>
    </lineage>
</organism>
<dbReference type="AlphaFoldDB" id="A0A200QLS8"/>
<dbReference type="Proteomes" id="UP000195402">
    <property type="component" value="Unassembled WGS sequence"/>
</dbReference>
<dbReference type="InterPro" id="IPR012337">
    <property type="entry name" value="RNaseH-like_sf"/>
</dbReference>
<name>A0A200QLS8_MACCD</name>
<dbReference type="InterPro" id="IPR002156">
    <property type="entry name" value="RNaseH_domain"/>
</dbReference>